<comment type="caution">
    <text evidence="2">The sequence shown here is derived from an EMBL/GenBank/DDBJ whole genome shotgun (WGS) entry which is preliminary data.</text>
</comment>
<name>T1A101_9ZZZZ</name>
<dbReference type="GO" id="GO:0006313">
    <property type="term" value="P:DNA transposition"/>
    <property type="evidence" value="ECO:0007669"/>
    <property type="project" value="InterPro"/>
</dbReference>
<dbReference type="NCBIfam" id="NF033573">
    <property type="entry name" value="transpos_IS200"/>
    <property type="match status" value="1"/>
</dbReference>
<dbReference type="GO" id="GO:0004803">
    <property type="term" value="F:transposase activity"/>
    <property type="evidence" value="ECO:0007669"/>
    <property type="project" value="InterPro"/>
</dbReference>
<dbReference type="PANTHER" id="PTHR33360:SF2">
    <property type="entry name" value="TRANSPOSASE FOR INSERTION SEQUENCE ELEMENT IS200"/>
    <property type="match status" value="1"/>
</dbReference>
<organism evidence="2">
    <name type="scientific">mine drainage metagenome</name>
    <dbReference type="NCBI Taxonomy" id="410659"/>
    <lineage>
        <taxon>unclassified sequences</taxon>
        <taxon>metagenomes</taxon>
        <taxon>ecological metagenomes</taxon>
    </lineage>
</organism>
<dbReference type="AlphaFoldDB" id="T1A101"/>
<proteinExistence type="predicted"/>
<dbReference type="Pfam" id="PF01797">
    <property type="entry name" value="Y1_Tnp"/>
    <property type="match status" value="1"/>
</dbReference>
<protein>
    <submittedName>
        <fullName evidence="2">Transposase IS200-family protein</fullName>
    </submittedName>
</protein>
<evidence type="ECO:0000313" key="2">
    <source>
        <dbReference type="EMBL" id="EQD35505.1"/>
    </source>
</evidence>
<dbReference type="SUPFAM" id="SSF143422">
    <property type="entry name" value="Transposase IS200-like"/>
    <property type="match status" value="1"/>
</dbReference>
<dbReference type="GO" id="GO:0003677">
    <property type="term" value="F:DNA binding"/>
    <property type="evidence" value="ECO:0007669"/>
    <property type="project" value="InterPro"/>
</dbReference>
<sequence length="158" mass="18759">MVSVTHVNHKNVSDFQYNFQHVVLVSKYRFKVFKNPKTQKVVADAFHETEMQYGIRIKEFSFGDDYAHVHMEVNVPNRLSMEQVVQILKSHSASKVFTEMPNFIKRYPRKHFWGGQYSNSSVGPVGENIIKNYIRRQDVSYEPFLQHEEDRQMKLQFN</sequence>
<gene>
    <name evidence="2" type="ORF">B1B_16914</name>
</gene>
<dbReference type="InterPro" id="IPR036515">
    <property type="entry name" value="Transposase_17_sf"/>
</dbReference>
<accession>T1A101</accession>
<feature type="domain" description="Transposase IS200-like" evidence="1">
    <location>
        <begin position="16"/>
        <end position="137"/>
    </location>
</feature>
<reference evidence="2" key="1">
    <citation type="submission" date="2013-08" db="EMBL/GenBank/DDBJ databases">
        <authorList>
            <person name="Mendez C."/>
            <person name="Richter M."/>
            <person name="Ferrer M."/>
            <person name="Sanchez J."/>
        </authorList>
    </citation>
    <scope>NUCLEOTIDE SEQUENCE</scope>
</reference>
<reference evidence="2" key="2">
    <citation type="journal article" date="2014" name="ISME J.">
        <title>Microbial stratification in low pH oxic and suboxic macroscopic growths along an acid mine drainage.</title>
        <authorList>
            <person name="Mendez-Garcia C."/>
            <person name="Mesa V."/>
            <person name="Sprenger R.R."/>
            <person name="Richter M."/>
            <person name="Diez M.S."/>
            <person name="Solano J."/>
            <person name="Bargiela R."/>
            <person name="Golyshina O.V."/>
            <person name="Manteca A."/>
            <person name="Ramos J.L."/>
            <person name="Gallego J.R."/>
            <person name="Llorente I."/>
            <person name="Martins Dos Santos V.A."/>
            <person name="Jensen O.N."/>
            <person name="Pelaez A.I."/>
            <person name="Sanchez J."/>
            <person name="Ferrer M."/>
        </authorList>
    </citation>
    <scope>NUCLEOTIDE SEQUENCE</scope>
</reference>
<dbReference type="Gene3D" id="3.30.70.1290">
    <property type="entry name" value="Transposase IS200-like"/>
    <property type="match status" value="1"/>
</dbReference>
<dbReference type="EMBL" id="AUZY01011280">
    <property type="protein sequence ID" value="EQD35505.1"/>
    <property type="molecule type" value="Genomic_DNA"/>
</dbReference>
<dbReference type="InterPro" id="IPR002686">
    <property type="entry name" value="Transposase_17"/>
</dbReference>
<dbReference type="SMART" id="SM01321">
    <property type="entry name" value="Y1_Tnp"/>
    <property type="match status" value="1"/>
</dbReference>
<dbReference type="PANTHER" id="PTHR33360">
    <property type="entry name" value="TRANSPOSASE FOR INSERTION SEQUENCE ELEMENT IS200"/>
    <property type="match status" value="1"/>
</dbReference>
<evidence type="ECO:0000259" key="1">
    <source>
        <dbReference type="SMART" id="SM01321"/>
    </source>
</evidence>